<dbReference type="InterPro" id="IPR029058">
    <property type="entry name" value="AB_hydrolase_fold"/>
</dbReference>
<dbReference type="AlphaFoldDB" id="A0AAV4HEI7"/>
<dbReference type="Pfam" id="PF12146">
    <property type="entry name" value="Hydrolase_4"/>
    <property type="match status" value="1"/>
</dbReference>
<dbReference type="InterPro" id="IPR051044">
    <property type="entry name" value="MAG_DAG_Lipase"/>
</dbReference>
<dbReference type="PANTHER" id="PTHR11614">
    <property type="entry name" value="PHOSPHOLIPASE-RELATED"/>
    <property type="match status" value="1"/>
</dbReference>
<comment type="caution">
    <text evidence="2">The sequence shown here is derived from an EMBL/GenBank/DDBJ whole genome shotgun (WGS) entry which is preliminary data.</text>
</comment>
<dbReference type="Gene3D" id="3.40.50.1820">
    <property type="entry name" value="alpha/beta hydrolase"/>
    <property type="match status" value="1"/>
</dbReference>
<accession>A0AAV4HEI7</accession>
<dbReference type="Proteomes" id="UP000762676">
    <property type="component" value="Unassembled WGS sequence"/>
</dbReference>
<name>A0AAV4HEI7_9GAST</name>
<organism evidence="2 3">
    <name type="scientific">Elysia marginata</name>
    <dbReference type="NCBI Taxonomy" id="1093978"/>
    <lineage>
        <taxon>Eukaryota</taxon>
        <taxon>Metazoa</taxon>
        <taxon>Spiralia</taxon>
        <taxon>Lophotrochozoa</taxon>
        <taxon>Mollusca</taxon>
        <taxon>Gastropoda</taxon>
        <taxon>Heterobranchia</taxon>
        <taxon>Euthyneura</taxon>
        <taxon>Panpulmonata</taxon>
        <taxon>Sacoglossa</taxon>
        <taxon>Placobranchoidea</taxon>
        <taxon>Plakobranchidae</taxon>
        <taxon>Elysia</taxon>
    </lineage>
</organism>
<dbReference type="EMBL" id="BMAT01012651">
    <property type="protein sequence ID" value="GFR96089.1"/>
    <property type="molecule type" value="Genomic_DNA"/>
</dbReference>
<evidence type="ECO:0000313" key="3">
    <source>
        <dbReference type="Proteomes" id="UP000762676"/>
    </source>
</evidence>
<evidence type="ECO:0000259" key="1">
    <source>
        <dbReference type="Pfam" id="PF12146"/>
    </source>
</evidence>
<keyword evidence="3" id="KW-1185">Reference proteome</keyword>
<proteinExistence type="predicted"/>
<reference evidence="2 3" key="1">
    <citation type="journal article" date="2021" name="Elife">
        <title>Chloroplast acquisition without the gene transfer in kleptoplastic sea slugs, Plakobranchus ocellatus.</title>
        <authorList>
            <person name="Maeda T."/>
            <person name="Takahashi S."/>
            <person name="Yoshida T."/>
            <person name="Shimamura S."/>
            <person name="Takaki Y."/>
            <person name="Nagai Y."/>
            <person name="Toyoda A."/>
            <person name="Suzuki Y."/>
            <person name="Arimoto A."/>
            <person name="Ishii H."/>
            <person name="Satoh N."/>
            <person name="Nishiyama T."/>
            <person name="Hasebe M."/>
            <person name="Maruyama T."/>
            <person name="Minagawa J."/>
            <person name="Obokata J."/>
            <person name="Shigenobu S."/>
        </authorList>
    </citation>
    <scope>NUCLEOTIDE SEQUENCE [LARGE SCALE GENOMIC DNA]</scope>
</reference>
<sequence>MYPTWSSNRLDCAKRCLSFLYILTWAVCLNDARKEIESKLSTIEWPFLTIHGEEDAIVNPQASQALHDKAASSDKTITIYPGAYHQLHRDIEPDGSTARQQLLDWLVGQEQTRLSQKHLQ</sequence>
<feature type="domain" description="Serine aminopeptidase S33" evidence="1">
    <location>
        <begin position="23"/>
        <end position="91"/>
    </location>
</feature>
<protein>
    <submittedName>
        <fullName evidence="2">Monoglyceride lipase</fullName>
    </submittedName>
</protein>
<gene>
    <name evidence="2" type="ORF">ElyMa_006289200</name>
</gene>
<evidence type="ECO:0000313" key="2">
    <source>
        <dbReference type="EMBL" id="GFR96089.1"/>
    </source>
</evidence>
<dbReference type="SUPFAM" id="SSF53474">
    <property type="entry name" value="alpha/beta-Hydrolases"/>
    <property type="match status" value="1"/>
</dbReference>
<dbReference type="InterPro" id="IPR022742">
    <property type="entry name" value="Hydrolase_4"/>
</dbReference>